<gene>
    <name evidence="1" type="ORF">KUL25_04910</name>
</gene>
<organism evidence="1">
    <name type="scientific">Gymnodinialimonas phycosphaerae</name>
    <dbReference type="NCBI Taxonomy" id="2841589"/>
    <lineage>
        <taxon>Bacteria</taxon>
        <taxon>Pseudomonadati</taxon>
        <taxon>Pseudomonadota</taxon>
        <taxon>Alphaproteobacteria</taxon>
        <taxon>Rhodobacterales</taxon>
        <taxon>Paracoccaceae</taxon>
        <taxon>Gymnodinialimonas</taxon>
    </lineage>
</organism>
<protein>
    <recommendedName>
        <fullName evidence="3">Porin</fullName>
    </recommendedName>
</protein>
<dbReference type="AlphaFoldDB" id="A0A975TY22"/>
<name>A0A975TY22_9RHOB</name>
<proteinExistence type="predicted"/>
<reference evidence="1 2" key="1">
    <citation type="submission" date="2021-07" db="EMBL/GenBank/DDBJ databases">
        <title>Karlodiniumbacter phycospheric gen. nov., sp. nov., a phycosphere bacterium isolated from karlodinium veneficum.</title>
        <authorList>
            <person name="Peng Y."/>
            <person name="Jiang L."/>
            <person name="Lee J."/>
        </authorList>
    </citation>
    <scope>NUCLEOTIDE SEQUENCE</scope>
    <source>
        <strain evidence="1 2">N5</strain>
    </source>
</reference>
<accession>A0A975TY22</accession>
<keyword evidence="2" id="KW-1185">Reference proteome</keyword>
<sequence length="322" mass="34726">MADDTLEGSLGFFTTRTMFCLCLAAGHGATPVLAQDSLPFDLEGRIALGVSIPDDPAFDTFNYATIDLEGQIPFGQNAAFGLGFDAFVLSNLEDEPTEYVDLYLYYNLGPGQVQVGHAQSAIDLFLPNHPLTFGGRSEISLLLEVFQHNTFVRRLSYGEEPALGLSYFGDYGMFEAAASVHFNQEGDGTAYAFAGLYNVSASVELFGGTEFVESTSTNPDPRFWLGGRYEANGVFVEGIYSTGVNFISGQDTFEVNLRYEIPTLQNLTLGASLFSNRGFGGDADRYAFGAEYVADNGLGIGASASGLDGDITDFRVEGSYNF</sequence>
<evidence type="ECO:0008006" key="3">
    <source>
        <dbReference type="Google" id="ProtNLM"/>
    </source>
</evidence>
<evidence type="ECO:0000313" key="1">
    <source>
        <dbReference type="EMBL" id="QXL88861.1"/>
    </source>
</evidence>
<dbReference type="Proteomes" id="UP000693972">
    <property type="component" value="Unassembled WGS sequence"/>
</dbReference>
<evidence type="ECO:0000313" key="2">
    <source>
        <dbReference type="Proteomes" id="UP000693972"/>
    </source>
</evidence>
<dbReference type="EMBL" id="CP078073">
    <property type="protein sequence ID" value="QXL88861.1"/>
    <property type="molecule type" value="Genomic_DNA"/>
</dbReference>
<dbReference type="RefSeq" id="WP_257891922.1">
    <property type="nucleotide sequence ID" value="NZ_JAIMBW010000001.1"/>
</dbReference>
<dbReference type="SUPFAM" id="SSF56935">
    <property type="entry name" value="Porins"/>
    <property type="match status" value="1"/>
</dbReference>
<dbReference type="EMBL" id="JAIMBW010000001">
    <property type="protein sequence ID" value="MBY4892100.1"/>
    <property type="molecule type" value="Genomic_DNA"/>
</dbReference>